<feature type="region of interest" description="Disordered" evidence="1">
    <location>
        <begin position="59"/>
        <end position="88"/>
    </location>
</feature>
<dbReference type="Proteomes" id="UP001168821">
    <property type="component" value="Unassembled WGS sequence"/>
</dbReference>
<evidence type="ECO:0000256" key="1">
    <source>
        <dbReference type="SAM" id="MobiDB-lite"/>
    </source>
</evidence>
<protein>
    <submittedName>
        <fullName evidence="2">Uncharacterized protein</fullName>
    </submittedName>
</protein>
<keyword evidence="3" id="KW-1185">Reference proteome</keyword>
<proteinExistence type="predicted"/>
<sequence>MKERKRRAPGVVVIPPHQLCLCNCDLTAVYLDFSFSFGLSCLAANCVTVAKDALAYATRSSPTPKPRTYETPLSPKPLSIDSRPSAKT</sequence>
<dbReference type="AlphaFoldDB" id="A0AA38I494"/>
<evidence type="ECO:0000313" key="2">
    <source>
        <dbReference type="EMBL" id="KAJ3648946.1"/>
    </source>
</evidence>
<comment type="caution">
    <text evidence="2">The sequence shown here is derived from an EMBL/GenBank/DDBJ whole genome shotgun (WGS) entry which is preliminary data.</text>
</comment>
<name>A0AA38I494_9CUCU</name>
<organism evidence="2 3">
    <name type="scientific">Zophobas morio</name>
    <dbReference type="NCBI Taxonomy" id="2755281"/>
    <lineage>
        <taxon>Eukaryota</taxon>
        <taxon>Metazoa</taxon>
        <taxon>Ecdysozoa</taxon>
        <taxon>Arthropoda</taxon>
        <taxon>Hexapoda</taxon>
        <taxon>Insecta</taxon>
        <taxon>Pterygota</taxon>
        <taxon>Neoptera</taxon>
        <taxon>Endopterygota</taxon>
        <taxon>Coleoptera</taxon>
        <taxon>Polyphaga</taxon>
        <taxon>Cucujiformia</taxon>
        <taxon>Tenebrionidae</taxon>
        <taxon>Zophobas</taxon>
    </lineage>
</organism>
<accession>A0AA38I494</accession>
<reference evidence="2" key="1">
    <citation type="journal article" date="2023" name="G3 (Bethesda)">
        <title>Whole genome assemblies of Zophobas morio and Tenebrio molitor.</title>
        <authorList>
            <person name="Kaur S."/>
            <person name="Stinson S.A."/>
            <person name="diCenzo G.C."/>
        </authorList>
    </citation>
    <scope>NUCLEOTIDE SEQUENCE</scope>
    <source>
        <strain evidence="2">QUZm001</strain>
    </source>
</reference>
<dbReference type="EMBL" id="JALNTZ010000006">
    <property type="protein sequence ID" value="KAJ3648946.1"/>
    <property type="molecule type" value="Genomic_DNA"/>
</dbReference>
<gene>
    <name evidence="2" type="ORF">Zmor_020713</name>
</gene>
<evidence type="ECO:0000313" key="3">
    <source>
        <dbReference type="Proteomes" id="UP001168821"/>
    </source>
</evidence>